<dbReference type="Gene3D" id="3.10.450.160">
    <property type="entry name" value="inner membrane protein cigr"/>
    <property type="match status" value="1"/>
</dbReference>
<comment type="caution">
    <text evidence="3">The sequence shown here is derived from an EMBL/GenBank/DDBJ whole genome shotgun (WGS) entry which is preliminary data.</text>
</comment>
<evidence type="ECO:0000256" key="1">
    <source>
        <dbReference type="SAM" id="MobiDB-lite"/>
    </source>
</evidence>
<feature type="region of interest" description="Disordered" evidence="1">
    <location>
        <begin position="22"/>
        <end position="71"/>
    </location>
</feature>
<keyword evidence="2" id="KW-0732">Signal</keyword>
<dbReference type="InterPro" id="IPR024572">
    <property type="entry name" value="RcnB"/>
</dbReference>
<organism evidence="3 4">
    <name type="scientific">Paraburkholderia acidicola</name>
    <dbReference type="NCBI Taxonomy" id="1912599"/>
    <lineage>
        <taxon>Bacteria</taxon>
        <taxon>Pseudomonadati</taxon>
        <taxon>Pseudomonadota</taxon>
        <taxon>Betaproteobacteria</taxon>
        <taxon>Burkholderiales</taxon>
        <taxon>Burkholderiaceae</taxon>
        <taxon>Paraburkholderia</taxon>
    </lineage>
</organism>
<dbReference type="AlphaFoldDB" id="A0A2A4EW39"/>
<gene>
    <name evidence="3" type="ORF">BWP39_12660</name>
</gene>
<feature type="chain" id="PRO_5012449686" description="Ni/Co efflux regulator RcnB" evidence="2">
    <location>
        <begin position="23"/>
        <end position="122"/>
    </location>
</feature>
<dbReference type="Proteomes" id="UP000218022">
    <property type="component" value="Unassembled WGS sequence"/>
</dbReference>
<evidence type="ECO:0000313" key="4">
    <source>
        <dbReference type="Proteomes" id="UP000218022"/>
    </source>
</evidence>
<sequence>MKTKTIAQLVLVSLLGTTSALAVAQQRPDGPRQGPEHGGPRGGHGYHDADVRRDGGPIPHSDWHRGERLPAEYRDRNYAVDDWRGHGLRQPPRGYHWVGVNGDYVLAAIATGVIADVLVSGQ</sequence>
<accession>A0A2A4EW39</accession>
<dbReference type="RefSeq" id="WP_096720620.1">
    <property type="nucleotide sequence ID" value="NZ_MTZV01000004.1"/>
</dbReference>
<evidence type="ECO:0000313" key="3">
    <source>
        <dbReference type="EMBL" id="PCE25371.1"/>
    </source>
</evidence>
<evidence type="ECO:0000256" key="2">
    <source>
        <dbReference type="SAM" id="SignalP"/>
    </source>
</evidence>
<feature type="signal peptide" evidence="2">
    <location>
        <begin position="1"/>
        <end position="22"/>
    </location>
</feature>
<dbReference type="Pfam" id="PF11776">
    <property type="entry name" value="RcnB"/>
    <property type="match status" value="1"/>
</dbReference>
<reference evidence="3 4" key="1">
    <citation type="submission" date="2017-01" db="EMBL/GenBank/DDBJ databases">
        <title>Whole-Genome Shotgun Sequencing of Two beta-Proteobacterial Species in Search of the Bulgecin Biosynthetic Cluster.</title>
        <authorList>
            <person name="Horsman M.E."/>
            <person name="Marous D.R."/>
            <person name="Li R."/>
            <person name="Oliver R.A."/>
            <person name="Byun B."/>
            <person name="Emrich S.J."/>
            <person name="Boggess B."/>
            <person name="Townsend C.A."/>
            <person name="Mobashery S."/>
        </authorList>
    </citation>
    <scope>NUCLEOTIDE SEQUENCE [LARGE SCALE GENOMIC DNA]</scope>
    <source>
        <strain evidence="3 4">ATCC 31363</strain>
    </source>
</reference>
<protein>
    <recommendedName>
        <fullName evidence="5">Ni/Co efflux regulator RcnB</fullName>
    </recommendedName>
</protein>
<proteinExistence type="predicted"/>
<evidence type="ECO:0008006" key="5">
    <source>
        <dbReference type="Google" id="ProtNLM"/>
    </source>
</evidence>
<feature type="compositionally biased region" description="Basic and acidic residues" evidence="1">
    <location>
        <begin position="34"/>
        <end position="71"/>
    </location>
</feature>
<dbReference type="EMBL" id="MTZV01000004">
    <property type="protein sequence ID" value="PCE25371.1"/>
    <property type="molecule type" value="Genomic_DNA"/>
</dbReference>
<dbReference type="OrthoDB" id="6687316at2"/>
<name>A0A2A4EW39_9BURK</name>